<dbReference type="SMART" id="SM00355">
    <property type="entry name" value="ZnF_C2H2"/>
    <property type="match status" value="2"/>
</dbReference>
<gene>
    <name evidence="7" type="ORF">ONB1V03_LOCUS4735</name>
</gene>
<protein>
    <recommendedName>
        <fullName evidence="6">C2H2-type domain-containing protein</fullName>
    </recommendedName>
</protein>
<keyword evidence="8" id="KW-1185">Reference proteome</keyword>
<dbReference type="PROSITE" id="PS00028">
    <property type="entry name" value="ZINC_FINGER_C2H2_1"/>
    <property type="match status" value="2"/>
</dbReference>
<dbReference type="GO" id="GO:0005634">
    <property type="term" value="C:nucleus"/>
    <property type="evidence" value="ECO:0007669"/>
    <property type="project" value="UniProtKB-ARBA"/>
</dbReference>
<sequence>MANCMALYEIIAVDKDTTDDGVADGQCGDSERQKQTLVGHIFSKESDGKYVYVIQFDDTLDANQSMHNCLIRAITHTTDETLSKRLNDLDVNHFLQLFNESNESTDQQIQHMTNGETITDGKQLSHEPQEDALNLDDNCMTRAEESQDMDTNEDCICMSDETSEVDCKSCSSSLSTEPDLPFICLWPQCDHRFSTNQSLAIHMRRHTGERPFLCQWPHCGLSFAQKITLKHHTRKHIKENVCDFGAKRKRNTNHMQSHRKMIKTDVSIQMAEQLVDQMKEAALEDIELNKCGMPSTRKLKLLPSVVSQLLRREWREVFIEAGVLDVISEWLSPLPDGSLPFYEIRNHLFIILQKFDLHDTELIRSSRIDQMVRHLSEHPMENKKNKRLALELMNCSWFPSPLDSDINDNPLICDKI</sequence>
<dbReference type="Gene3D" id="3.30.160.60">
    <property type="entry name" value="Classic Zinc Finger"/>
    <property type="match status" value="2"/>
</dbReference>
<feature type="domain" description="C2H2-type" evidence="6">
    <location>
        <begin position="182"/>
        <end position="211"/>
    </location>
</feature>
<dbReference type="InterPro" id="IPR036236">
    <property type="entry name" value="Znf_C2H2_sf"/>
</dbReference>
<dbReference type="Proteomes" id="UP000728032">
    <property type="component" value="Unassembled WGS sequence"/>
</dbReference>
<evidence type="ECO:0000256" key="1">
    <source>
        <dbReference type="ARBA" id="ARBA00022723"/>
    </source>
</evidence>
<keyword evidence="4" id="KW-0862">Zinc</keyword>
<dbReference type="PANTHER" id="PTHR46010:SF1">
    <property type="entry name" value="PROTEIN IWS1 HOMOLOG"/>
    <property type="match status" value="1"/>
</dbReference>
<name>A0A7R9QGD2_9ACAR</name>
<dbReference type="SUPFAM" id="SSF57667">
    <property type="entry name" value="beta-beta-alpha zinc fingers"/>
    <property type="match status" value="1"/>
</dbReference>
<evidence type="ECO:0000256" key="2">
    <source>
        <dbReference type="ARBA" id="ARBA00022737"/>
    </source>
</evidence>
<keyword evidence="2" id="KW-0677">Repeat</keyword>
<dbReference type="PANTHER" id="PTHR46010">
    <property type="entry name" value="PROTEIN IWS1 HOMOLOG"/>
    <property type="match status" value="1"/>
</dbReference>
<dbReference type="InterPro" id="IPR035441">
    <property type="entry name" value="TFIIS/LEDGF_dom_sf"/>
</dbReference>
<evidence type="ECO:0000256" key="4">
    <source>
        <dbReference type="ARBA" id="ARBA00022833"/>
    </source>
</evidence>
<dbReference type="FunFam" id="3.30.160.60:FF:000072">
    <property type="entry name" value="zinc finger protein 143 isoform X1"/>
    <property type="match status" value="1"/>
</dbReference>
<dbReference type="GO" id="GO:0016973">
    <property type="term" value="P:poly(A)+ mRNA export from nucleus"/>
    <property type="evidence" value="ECO:0007669"/>
    <property type="project" value="TreeGrafter"/>
</dbReference>
<reference evidence="7" key="1">
    <citation type="submission" date="2020-11" db="EMBL/GenBank/DDBJ databases">
        <authorList>
            <person name="Tran Van P."/>
        </authorList>
    </citation>
    <scope>NUCLEOTIDE SEQUENCE</scope>
</reference>
<evidence type="ECO:0000256" key="5">
    <source>
        <dbReference type="PROSITE-ProRule" id="PRU00042"/>
    </source>
</evidence>
<organism evidence="7">
    <name type="scientific">Oppiella nova</name>
    <dbReference type="NCBI Taxonomy" id="334625"/>
    <lineage>
        <taxon>Eukaryota</taxon>
        <taxon>Metazoa</taxon>
        <taxon>Ecdysozoa</taxon>
        <taxon>Arthropoda</taxon>
        <taxon>Chelicerata</taxon>
        <taxon>Arachnida</taxon>
        <taxon>Acari</taxon>
        <taxon>Acariformes</taxon>
        <taxon>Sarcoptiformes</taxon>
        <taxon>Oribatida</taxon>
        <taxon>Brachypylina</taxon>
        <taxon>Oppioidea</taxon>
        <taxon>Oppiidae</taxon>
        <taxon>Oppiella</taxon>
    </lineage>
</organism>
<dbReference type="InterPro" id="IPR051037">
    <property type="entry name" value="RNAPII_TF_IWS1"/>
</dbReference>
<dbReference type="Gene3D" id="1.20.930.10">
    <property type="entry name" value="Conserved domain common to transcription factors TFIIS, elongin A, CRSP70"/>
    <property type="match status" value="1"/>
</dbReference>
<dbReference type="EMBL" id="OC916542">
    <property type="protein sequence ID" value="CAD7644553.1"/>
    <property type="molecule type" value="Genomic_DNA"/>
</dbReference>
<dbReference type="InterPro" id="IPR013087">
    <property type="entry name" value="Znf_C2H2_type"/>
</dbReference>
<keyword evidence="3 5" id="KW-0863">Zinc-finger</keyword>
<evidence type="ECO:0000259" key="6">
    <source>
        <dbReference type="PROSITE" id="PS50157"/>
    </source>
</evidence>
<dbReference type="OrthoDB" id="21124at2759"/>
<proteinExistence type="predicted"/>
<dbReference type="FunFam" id="3.30.160.60:FF:000446">
    <property type="entry name" value="Zinc finger protein"/>
    <property type="match status" value="1"/>
</dbReference>
<dbReference type="AlphaFoldDB" id="A0A7R9QGD2"/>
<accession>A0A7R9QGD2</accession>
<evidence type="ECO:0000313" key="8">
    <source>
        <dbReference type="Proteomes" id="UP000728032"/>
    </source>
</evidence>
<dbReference type="PROSITE" id="PS50157">
    <property type="entry name" value="ZINC_FINGER_C2H2_2"/>
    <property type="match status" value="2"/>
</dbReference>
<dbReference type="EMBL" id="CAJPVJ010001717">
    <property type="protein sequence ID" value="CAG2165189.1"/>
    <property type="molecule type" value="Genomic_DNA"/>
</dbReference>
<feature type="domain" description="C2H2-type" evidence="6">
    <location>
        <begin position="212"/>
        <end position="241"/>
    </location>
</feature>
<dbReference type="GO" id="GO:0008270">
    <property type="term" value="F:zinc ion binding"/>
    <property type="evidence" value="ECO:0007669"/>
    <property type="project" value="UniProtKB-KW"/>
</dbReference>
<keyword evidence="1" id="KW-0479">Metal-binding</keyword>
<evidence type="ECO:0000313" key="7">
    <source>
        <dbReference type="EMBL" id="CAD7644553.1"/>
    </source>
</evidence>
<evidence type="ECO:0000256" key="3">
    <source>
        <dbReference type="ARBA" id="ARBA00022771"/>
    </source>
</evidence>